<dbReference type="InterPro" id="IPR036063">
    <property type="entry name" value="Smr_dom_sf"/>
</dbReference>
<evidence type="ECO:0000313" key="3">
    <source>
        <dbReference type="EMBL" id="PSS18427.1"/>
    </source>
</evidence>
<dbReference type="InterPro" id="IPR052772">
    <property type="entry name" value="Endo/PolyKinase_Domain-Protein"/>
</dbReference>
<dbReference type="GeneID" id="36573825"/>
<feature type="compositionally biased region" description="Basic and acidic residues" evidence="1">
    <location>
        <begin position="347"/>
        <end position="362"/>
    </location>
</feature>
<dbReference type="RefSeq" id="XP_024720779.1">
    <property type="nucleotide sequence ID" value="XM_024865744.1"/>
</dbReference>
<feature type="compositionally biased region" description="Low complexity" evidence="1">
    <location>
        <begin position="374"/>
        <end position="389"/>
    </location>
</feature>
<dbReference type="PANTHER" id="PTHR46535:SF1">
    <property type="entry name" value="NEDD4-BINDING PROTEIN 2"/>
    <property type="match status" value="1"/>
</dbReference>
<reference evidence="3 4" key="1">
    <citation type="journal article" date="2018" name="New Phytol.">
        <title>Comparative genomics and transcriptomics depict ericoid mycorrhizal fungi as versatile saprotrophs and plant mutualists.</title>
        <authorList>
            <person name="Martino E."/>
            <person name="Morin E."/>
            <person name="Grelet G.A."/>
            <person name="Kuo A."/>
            <person name="Kohler A."/>
            <person name="Daghino S."/>
            <person name="Barry K.W."/>
            <person name="Cichocki N."/>
            <person name="Clum A."/>
            <person name="Dockter R.B."/>
            <person name="Hainaut M."/>
            <person name="Kuo R.C."/>
            <person name="LaButti K."/>
            <person name="Lindahl B.D."/>
            <person name="Lindquist E.A."/>
            <person name="Lipzen A."/>
            <person name="Khouja H.R."/>
            <person name="Magnuson J."/>
            <person name="Murat C."/>
            <person name="Ohm R.A."/>
            <person name="Singer S.W."/>
            <person name="Spatafora J.W."/>
            <person name="Wang M."/>
            <person name="Veneault-Fourrey C."/>
            <person name="Henrissat B."/>
            <person name="Grigoriev I.V."/>
            <person name="Martin F.M."/>
            <person name="Perotto S."/>
        </authorList>
    </citation>
    <scope>NUCLEOTIDE SEQUENCE [LARGE SCALE GENOMIC DNA]</scope>
    <source>
        <strain evidence="3 4">ATCC 22711</strain>
    </source>
</reference>
<evidence type="ECO:0000313" key="4">
    <source>
        <dbReference type="Proteomes" id="UP000241818"/>
    </source>
</evidence>
<evidence type="ECO:0000259" key="2">
    <source>
        <dbReference type="PROSITE" id="PS50828"/>
    </source>
</evidence>
<dbReference type="CDD" id="cd14279">
    <property type="entry name" value="CUE"/>
    <property type="match status" value="1"/>
</dbReference>
<dbReference type="OrthoDB" id="443981at2759"/>
<dbReference type="SMART" id="SM00463">
    <property type="entry name" value="SMR"/>
    <property type="match status" value="1"/>
</dbReference>
<name>A0A2T3B1J6_AMORE</name>
<dbReference type="GO" id="GO:0004519">
    <property type="term" value="F:endonuclease activity"/>
    <property type="evidence" value="ECO:0007669"/>
    <property type="project" value="TreeGrafter"/>
</dbReference>
<feature type="region of interest" description="Disordered" evidence="1">
    <location>
        <begin position="62"/>
        <end position="134"/>
    </location>
</feature>
<dbReference type="PROSITE" id="PS50828">
    <property type="entry name" value="SMR"/>
    <property type="match status" value="1"/>
</dbReference>
<dbReference type="Gene3D" id="3.30.1370.110">
    <property type="match status" value="1"/>
</dbReference>
<feature type="region of interest" description="Disordered" evidence="1">
    <location>
        <begin position="207"/>
        <end position="237"/>
    </location>
</feature>
<dbReference type="Pfam" id="PF26286">
    <property type="entry name" value="UBA_10"/>
    <property type="match status" value="1"/>
</dbReference>
<organism evidence="3 4">
    <name type="scientific">Amorphotheca resinae ATCC 22711</name>
    <dbReference type="NCBI Taxonomy" id="857342"/>
    <lineage>
        <taxon>Eukaryota</taxon>
        <taxon>Fungi</taxon>
        <taxon>Dikarya</taxon>
        <taxon>Ascomycota</taxon>
        <taxon>Pezizomycotina</taxon>
        <taxon>Leotiomycetes</taxon>
        <taxon>Helotiales</taxon>
        <taxon>Amorphothecaceae</taxon>
        <taxon>Amorphotheca</taxon>
    </lineage>
</organism>
<dbReference type="GO" id="GO:0005634">
    <property type="term" value="C:nucleus"/>
    <property type="evidence" value="ECO:0007669"/>
    <property type="project" value="TreeGrafter"/>
</dbReference>
<dbReference type="EMBL" id="KZ679011">
    <property type="protein sequence ID" value="PSS18427.1"/>
    <property type="molecule type" value="Genomic_DNA"/>
</dbReference>
<feature type="compositionally biased region" description="Basic residues" evidence="1">
    <location>
        <begin position="210"/>
        <end position="220"/>
    </location>
</feature>
<dbReference type="Proteomes" id="UP000241818">
    <property type="component" value="Unassembled WGS sequence"/>
</dbReference>
<dbReference type="AlphaFoldDB" id="A0A2T3B1J6"/>
<feature type="domain" description="Smr" evidence="2">
    <location>
        <begin position="464"/>
        <end position="545"/>
    </location>
</feature>
<dbReference type="SUPFAM" id="SSF160443">
    <property type="entry name" value="SMR domain-like"/>
    <property type="match status" value="1"/>
</dbReference>
<dbReference type="Pfam" id="PF08590">
    <property type="entry name" value="DUF1771"/>
    <property type="match status" value="1"/>
</dbReference>
<dbReference type="InterPro" id="IPR013899">
    <property type="entry name" value="DUF1771"/>
</dbReference>
<dbReference type="PANTHER" id="PTHR46535">
    <property type="entry name" value="NEDD4-BINDING PROTEIN 2"/>
    <property type="match status" value="1"/>
</dbReference>
<protein>
    <recommendedName>
        <fullName evidence="2">Smr domain-containing protein</fullName>
    </recommendedName>
</protein>
<dbReference type="STRING" id="857342.A0A2T3B1J6"/>
<dbReference type="InterPro" id="IPR058864">
    <property type="entry name" value="UBA_10"/>
</dbReference>
<dbReference type="SMART" id="SM01162">
    <property type="entry name" value="DUF1771"/>
    <property type="match status" value="1"/>
</dbReference>
<evidence type="ECO:0000256" key="1">
    <source>
        <dbReference type="SAM" id="MobiDB-lite"/>
    </source>
</evidence>
<sequence>MPDRKQSAVEDLNTQLLNEYSSTIETSTLLAILSDFNLADPAQLASARHTLDILKESAEAEEKTGFDASGSSGFGVIPEHGEEASRENDSGSSISRPAWSSYTDDTPLSQDMSSLDLDGRDFSESGTEPRGQDEVACYGDLDGLDGEAKEALLCGIFPTLKPFDIKWTLKKYKGDVNQVIDELMTQSFLDENGGRYRGVEAFSEADLARPRKTKGKKRRNRQTEPFVSSPASEPPLQMSKWDTAAKDIEFISSRTDMPTKQVSSIYHKNGASLRSTISAIIEAHLALRLEIEDPIIQSRAIDLGHEFPSIPPSYLEALAQISHPSASHAHDLAEALAASQPGTKPTFDIEFRRPPLHLDHSSPIDSPPSPKKPPSTTSTTTTHPSSRALSLETATALAAKNYHLRNTAFTQARAAYRKGKSDPLMGGAAAYYSQEARDADARAKAALSAAADKLVEQQSWPGGLDLHGVGVEDAKRIVRERVTAWWHELGLSDPVRRAASYRIVTGVGNHSERGIGKLGPAVGKMLIREGWKVEVGNGVLVVTGVARRK</sequence>
<gene>
    <name evidence="3" type="ORF">M430DRAFT_27884</name>
</gene>
<keyword evidence="4" id="KW-1185">Reference proteome</keyword>
<dbReference type="InParanoid" id="A0A2T3B1J6"/>
<feature type="region of interest" description="Disordered" evidence="1">
    <location>
        <begin position="343"/>
        <end position="389"/>
    </location>
</feature>
<accession>A0A2T3B1J6</accession>
<dbReference type="InterPro" id="IPR002625">
    <property type="entry name" value="Smr_dom"/>
</dbReference>
<feature type="compositionally biased region" description="Basic and acidic residues" evidence="1">
    <location>
        <begin position="79"/>
        <end position="89"/>
    </location>
</feature>
<proteinExistence type="predicted"/>
<feature type="compositionally biased region" description="Polar residues" evidence="1">
    <location>
        <begin position="90"/>
        <end position="113"/>
    </location>
</feature>